<evidence type="ECO:0000256" key="5">
    <source>
        <dbReference type="ARBA" id="ARBA00022806"/>
    </source>
</evidence>
<comment type="subcellular location">
    <subcellularLocation>
        <location evidence="1">Nucleus</location>
    </subcellularLocation>
</comment>
<dbReference type="GO" id="GO:0006338">
    <property type="term" value="P:chromatin remodeling"/>
    <property type="evidence" value="ECO:0007669"/>
    <property type="project" value="TreeGrafter"/>
</dbReference>
<evidence type="ECO:0000256" key="1">
    <source>
        <dbReference type="ARBA" id="ARBA00004123"/>
    </source>
</evidence>
<evidence type="ECO:0000256" key="7">
    <source>
        <dbReference type="ARBA" id="ARBA00023125"/>
    </source>
</evidence>
<dbReference type="Pfam" id="PF00176">
    <property type="entry name" value="SNF2-rel_dom"/>
    <property type="match status" value="1"/>
</dbReference>
<evidence type="ECO:0000313" key="11">
    <source>
        <dbReference type="EMBL" id="OQS03400.1"/>
    </source>
</evidence>
<evidence type="ECO:0000256" key="3">
    <source>
        <dbReference type="ARBA" id="ARBA00022741"/>
    </source>
</evidence>
<dbReference type="SMART" id="SM00490">
    <property type="entry name" value="HELICc"/>
    <property type="match status" value="1"/>
</dbReference>
<dbReference type="InterPro" id="IPR038718">
    <property type="entry name" value="SNF2-like_sf"/>
</dbReference>
<dbReference type="SUPFAM" id="SSF51045">
    <property type="entry name" value="WW domain"/>
    <property type="match status" value="1"/>
</dbReference>
<evidence type="ECO:0000256" key="8">
    <source>
        <dbReference type="SAM" id="MobiDB-lite"/>
    </source>
</evidence>
<dbReference type="InterPro" id="IPR049730">
    <property type="entry name" value="SNF2/RAD54-like_C"/>
</dbReference>
<dbReference type="PROSITE" id="PS51194">
    <property type="entry name" value="HELICASE_CTER"/>
    <property type="match status" value="1"/>
</dbReference>
<dbReference type="InterPro" id="IPR050520">
    <property type="entry name" value="INO80/SWR1_helicase"/>
</dbReference>
<dbReference type="Gene3D" id="3.40.50.10810">
    <property type="entry name" value="Tandem AAA-ATPase domain"/>
    <property type="match status" value="1"/>
</dbReference>
<comment type="similarity">
    <text evidence="2">Belongs to the SNF2/RAD54 helicase family. SWR1 subfamily.</text>
</comment>
<dbReference type="InterPro" id="IPR001202">
    <property type="entry name" value="WW_dom"/>
</dbReference>
<sequence>NPLTAMVEGETAVNDTLVARLHRIIRPFVLRRLKKDVAKQMPGKFEHVVMCPLSKRQAFLYEDFMARSSTRKTMAGGNFIGMMNVLMQLRKVCNHPDLFEPRPITSPWDVPSLTLNYPISTIYTPPKVPSVPLLLAHNATERVKSQAPRAFLDDVSLPEPLTNVPPLVQSFLLEQIALKRAALRAKREFLYNLNVFRCSNHIPMLSYEMLNACVMETFISPAMEVHCKDKDKSGPALQVMVENSETRLKKFMPLLPHVLCYVHKVRATPVSVDISGPLSTGRVREATQWIQTTEAALGYLKPVMNQLHPIIQRSHLFFPDKRLVQFDCGKLQQLDRLLRDLKRDGHRCLIFSQMSSMLNILEIFLNLHGHTYFRLDGSTPVEKRQRLMDRFNSDTKVFCFILSTRSGGLGINLTGADTVIFYDSDWNPAMDAQAQDRAHRIGQTRDVHIYRLVSEHTVEENILKKAQQKRHLDALVMAEGEFTTDYFSKSNLRDLVSFGGETFQDEADETLDMSTIEDAMAQLEDQEDVVAMQQAKAAQRVEKEQDEMDDEEDSQPVAENESDVVDISGHLRPIDRLAMRFRMNIDPLFAVAPTVPLEAIQAQEELELERIEAEKIVEEEAVINDGELIVAQNPVSLKQQQKVYHRERMVVLRSRRLRAISGEAWKIMTCLKSNLPYYYNMDTREAQWDVPRILMKNEDDRLARIGGYKALAQEVVLRILSFCTPLERLRTMALICKSWSILALHAQFHIRIHAEDAMSSEKLLNLQPGDTVVFGSGVHSVHTTLHVRYAVRFLAPLNGGTCTVQFAEGASLIWHANGGEIRGIHFTQLSSITSDFSKRSPLVMIPLEGKVSIVLCNFSGGDSSILIQGGGAIIYDCNIHHASGSGIVVAGGTIVVAASTLRDNGQCGVTVLYGQGIFRKNVFTSNGRYGIRLLTGTQIATVDGNRFNYNCCGAIDLEHSTRRIVVRQSQVTQSNDMIKPHFHNSIKIHDVMLQDVCQEKTPRKKKEKVH</sequence>
<evidence type="ECO:0000256" key="6">
    <source>
        <dbReference type="ARBA" id="ARBA00022840"/>
    </source>
</evidence>
<keyword evidence="7" id="KW-0238">DNA-binding</keyword>
<keyword evidence="4" id="KW-0378">Hydrolase</keyword>
<dbReference type="InterPro" id="IPR027417">
    <property type="entry name" value="P-loop_NTPase"/>
</dbReference>
<dbReference type="Gene3D" id="2.160.20.10">
    <property type="entry name" value="Single-stranded right-handed beta-helix, Pectin lyase-like"/>
    <property type="match status" value="1"/>
</dbReference>
<comment type="caution">
    <text evidence="11">The sequence shown here is derived from an EMBL/GenBank/DDBJ whole genome shotgun (WGS) entry which is preliminary data.</text>
</comment>
<dbReference type="InterPro" id="IPR001650">
    <property type="entry name" value="Helicase_C-like"/>
</dbReference>
<feature type="compositionally biased region" description="Acidic residues" evidence="8">
    <location>
        <begin position="544"/>
        <end position="560"/>
    </location>
</feature>
<evidence type="ECO:0000313" key="12">
    <source>
        <dbReference type="Proteomes" id="UP000243217"/>
    </source>
</evidence>
<dbReference type="PROSITE" id="PS50020">
    <property type="entry name" value="WW_DOMAIN_2"/>
    <property type="match status" value="1"/>
</dbReference>
<dbReference type="EMBL" id="JNBS01000913">
    <property type="protein sequence ID" value="OQS03400.1"/>
    <property type="molecule type" value="Genomic_DNA"/>
</dbReference>
<dbReference type="GO" id="GO:0004386">
    <property type="term" value="F:helicase activity"/>
    <property type="evidence" value="ECO:0007669"/>
    <property type="project" value="UniProtKB-KW"/>
</dbReference>
<dbReference type="CDD" id="cd00201">
    <property type="entry name" value="WW"/>
    <property type="match status" value="1"/>
</dbReference>
<dbReference type="GO" id="GO:0000812">
    <property type="term" value="C:Swr1 complex"/>
    <property type="evidence" value="ECO:0007669"/>
    <property type="project" value="TreeGrafter"/>
</dbReference>
<feature type="non-terminal residue" evidence="11">
    <location>
        <position position="1"/>
    </location>
</feature>
<dbReference type="PANTHER" id="PTHR45685:SF1">
    <property type="entry name" value="HELICASE SRCAP"/>
    <property type="match status" value="1"/>
</dbReference>
<protein>
    <submittedName>
        <fullName evidence="11">SNF2 family helicase/ATPase and F-box protein</fullName>
    </submittedName>
</protein>
<dbReference type="SUPFAM" id="SSF52540">
    <property type="entry name" value="P-loop containing nucleoside triphosphate hydrolases"/>
    <property type="match status" value="1"/>
</dbReference>
<name>A0A1W0A053_9STRA</name>
<evidence type="ECO:0000259" key="10">
    <source>
        <dbReference type="PROSITE" id="PS51194"/>
    </source>
</evidence>
<dbReference type="CDD" id="cd18793">
    <property type="entry name" value="SF2_C_SNF"/>
    <property type="match status" value="1"/>
</dbReference>
<dbReference type="GO" id="GO:0003677">
    <property type="term" value="F:DNA binding"/>
    <property type="evidence" value="ECO:0007669"/>
    <property type="project" value="UniProtKB-KW"/>
</dbReference>
<feature type="domain" description="Helicase C-terminal" evidence="10">
    <location>
        <begin position="333"/>
        <end position="483"/>
    </location>
</feature>
<dbReference type="GO" id="GO:0005524">
    <property type="term" value="F:ATP binding"/>
    <property type="evidence" value="ECO:0007669"/>
    <property type="project" value="UniProtKB-KW"/>
</dbReference>
<feature type="domain" description="WW" evidence="9">
    <location>
        <begin position="665"/>
        <end position="693"/>
    </location>
</feature>
<dbReference type="InterPro" id="IPR036020">
    <property type="entry name" value="WW_dom_sf"/>
</dbReference>
<dbReference type="InterPro" id="IPR039448">
    <property type="entry name" value="Beta_helix"/>
</dbReference>
<accession>A0A1W0A053</accession>
<keyword evidence="3" id="KW-0547">Nucleotide-binding</keyword>
<dbReference type="Gene3D" id="3.40.50.300">
    <property type="entry name" value="P-loop containing nucleotide triphosphate hydrolases"/>
    <property type="match status" value="2"/>
</dbReference>
<organism evidence="11 12">
    <name type="scientific">Thraustotheca clavata</name>
    <dbReference type="NCBI Taxonomy" id="74557"/>
    <lineage>
        <taxon>Eukaryota</taxon>
        <taxon>Sar</taxon>
        <taxon>Stramenopiles</taxon>
        <taxon>Oomycota</taxon>
        <taxon>Saprolegniomycetes</taxon>
        <taxon>Saprolegniales</taxon>
        <taxon>Achlyaceae</taxon>
        <taxon>Thraustotheca</taxon>
    </lineage>
</organism>
<dbReference type="AlphaFoldDB" id="A0A1W0A053"/>
<evidence type="ECO:0000259" key="9">
    <source>
        <dbReference type="PROSITE" id="PS50020"/>
    </source>
</evidence>
<dbReference type="GO" id="GO:0042393">
    <property type="term" value="F:histone binding"/>
    <property type="evidence" value="ECO:0007669"/>
    <property type="project" value="TreeGrafter"/>
</dbReference>
<feature type="region of interest" description="Disordered" evidence="8">
    <location>
        <begin position="538"/>
        <end position="560"/>
    </location>
</feature>
<dbReference type="InterPro" id="IPR012334">
    <property type="entry name" value="Pectin_lyas_fold"/>
</dbReference>
<reference evidence="11 12" key="1">
    <citation type="journal article" date="2014" name="Genome Biol. Evol.">
        <title>The secreted proteins of Achlya hypogyna and Thraustotheca clavata identify the ancestral oomycete secretome and reveal gene acquisitions by horizontal gene transfer.</title>
        <authorList>
            <person name="Misner I."/>
            <person name="Blouin N."/>
            <person name="Leonard G."/>
            <person name="Richards T.A."/>
            <person name="Lane C.E."/>
        </authorList>
    </citation>
    <scope>NUCLEOTIDE SEQUENCE [LARGE SCALE GENOMIC DNA]</scope>
    <source>
        <strain evidence="11 12">ATCC 34112</strain>
    </source>
</reference>
<gene>
    <name evidence="11" type="ORF">THRCLA_04299</name>
</gene>
<evidence type="ECO:0000256" key="2">
    <source>
        <dbReference type="ARBA" id="ARBA00009220"/>
    </source>
</evidence>
<dbReference type="Gene3D" id="2.20.70.10">
    <property type="match status" value="1"/>
</dbReference>
<dbReference type="PANTHER" id="PTHR45685">
    <property type="entry name" value="HELICASE SRCAP-RELATED"/>
    <property type="match status" value="1"/>
</dbReference>
<keyword evidence="5 11" id="KW-0347">Helicase</keyword>
<dbReference type="InterPro" id="IPR011050">
    <property type="entry name" value="Pectin_lyase_fold/virulence"/>
</dbReference>
<dbReference type="Proteomes" id="UP000243217">
    <property type="component" value="Unassembled WGS sequence"/>
</dbReference>
<dbReference type="STRING" id="74557.A0A1W0A053"/>
<dbReference type="SUPFAM" id="SSF51126">
    <property type="entry name" value="Pectin lyase-like"/>
    <property type="match status" value="1"/>
</dbReference>
<dbReference type="GO" id="GO:0016887">
    <property type="term" value="F:ATP hydrolysis activity"/>
    <property type="evidence" value="ECO:0007669"/>
    <property type="project" value="TreeGrafter"/>
</dbReference>
<dbReference type="Pfam" id="PF00271">
    <property type="entry name" value="Helicase_C"/>
    <property type="match status" value="1"/>
</dbReference>
<dbReference type="Pfam" id="PF13229">
    <property type="entry name" value="Beta_helix"/>
    <property type="match status" value="1"/>
</dbReference>
<evidence type="ECO:0000256" key="4">
    <source>
        <dbReference type="ARBA" id="ARBA00022801"/>
    </source>
</evidence>
<keyword evidence="6" id="KW-0067">ATP-binding</keyword>
<keyword evidence="12" id="KW-1185">Reference proteome</keyword>
<proteinExistence type="inferred from homology"/>
<dbReference type="OrthoDB" id="5857104at2759"/>
<dbReference type="InterPro" id="IPR000330">
    <property type="entry name" value="SNF2_N"/>
</dbReference>